<keyword evidence="6" id="KW-1185">Reference proteome</keyword>
<evidence type="ECO:0000313" key="5">
    <source>
        <dbReference type="EMBL" id="MCS5711646.1"/>
    </source>
</evidence>
<dbReference type="Pfam" id="PF00583">
    <property type="entry name" value="Acetyltransf_1"/>
    <property type="match status" value="1"/>
</dbReference>
<feature type="domain" description="N-acetyltransferase" evidence="3">
    <location>
        <begin position="4"/>
        <end position="151"/>
    </location>
</feature>
<keyword evidence="2" id="KW-0012">Acyltransferase</keyword>
<reference evidence="5" key="2">
    <citation type="journal article" date="2016" name="Genome Announc.">
        <title>Draft Genome Sequences of Two Novel Amoeba-Resistant Intranuclear Bacteria, 'Candidatus Berkiella cookevillensis' and 'Candidatus Berkiella aquae'.</title>
        <authorList>
            <person name="Mehari Y.T."/>
            <person name="Arivett B.A."/>
            <person name="Farone A.L."/>
            <person name="Gunderson J.H."/>
            <person name="Farone M.B."/>
        </authorList>
    </citation>
    <scope>NUCLEOTIDE SEQUENCE</scope>
    <source>
        <strain evidence="5">HT99</strain>
    </source>
</reference>
<evidence type="ECO:0000256" key="1">
    <source>
        <dbReference type="ARBA" id="ARBA00022679"/>
    </source>
</evidence>
<dbReference type="PANTHER" id="PTHR43800">
    <property type="entry name" value="PEPTIDYL-LYSINE N-ACETYLTRANSFERASE YJAB"/>
    <property type="match status" value="1"/>
</dbReference>
<dbReference type="PROSITE" id="PS51186">
    <property type="entry name" value="GNAT"/>
    <property type="match status" value="1"/>
</dbReference>
<evidence type="ECO:0000259" key="3">
    <source>
        <dbReference type="PROSITE" id="PS51186"/>
    </source>
</evidence>
<keyword evidence="1 4" id="KW-0808">Transferase</keyword>
<reference evidence="4" key="1">
    <citation type="submission" date="2015-09" db="EMBL/GenBank/DDBJ databases">
        <title>Draft Genome Sequences of Two Novel Amoeba-resistant Intranuclear Bacteria, Candidatus Berkiella cookevillensis and Candidatus Berkiella aquae.</title>
        <authorList>
            <person name="Mehari Y.T."/>
            <person name="Arivett B.A."/>
            <person name="Farone A.L."/>
            <person name="Gunderson J.H."/>
            <person name="Farone M.B."/>
        </authorList>
    </citation>
    <scope>NUCLEOTIDE SEQUENCE [LARGE SCALE GENOMIC DNA]</scope>
    <source>
        <strain evidence="4">HT99</strain>
    </source>
</reference>
<dbReference type="InterPro" id="IPR000182">
    <property type="entry name" value="GNAT_dom"/>
</dbReference>
<protein>
    <submittedName>
        <fullName evidence="5">GNAT family N-acetyltransferase</fullName>
    </submittedName>
    <submittedName>
        <fullName evidence="4">Putative acetyltransferase</fullName>
    </submittedName>
</protein>
<name>A0A0Q9YSK5_9GAMM</name>
<comment type="caution">
    <text evidence="4">The sequence shown here is derived from an EMBL/GenBank/DDBJ whole genome shotgun (WGS) entry which is preliminary data.</text>
</comment>
<dbReference type="AlphaFoldDB" id="A0A0Q9YSK5"/>
<proteinExistence type="predicted"/>
<dbReference type="Proteomes" id="UP000051497">
    <property type="component" value="Unassembled WGS sequence"/>
</dbReference>
<evidence type="ECO:0000256" key="2">
    <source>
        <dbReference type="ARBA" id="ARBA00023315"/>
    </source>
</evidence>
<gene>
    <name evidence="5" type="ORF">HT99x_009365</name>
    <name evidence="4" type="ORF">HT99x_02894</name>
</gene>
<dbReference type="STRING" id="295108.HT99x_02894"/>
<dbReference type="PANTHER" id="PTHR43800:SF1">
    <property type="entry name" value="PEPTIDYL-LYSINE N-ACETYLTRANSFERASE YJAB"/>
    <property type="match status" value="1"/>
</dbReference>
<accession>A0A0Q9YSK5</accession>
<dbReference type="EMBL" id="LKAJ01000018">
    <property type="protein sequence ID" value="KRG18904.1"/>
    <property type="molecule type" value="Genomic_DNA"/>
</dbReference>
<dbReference type="InterPro" id="IPR016181">
    <property type="entry name" value="Acyl_CoA_acyltransferase"/>
</dbReference>
<dbReference type="SUPFAM" id="SSF55729">
    <property type="entry name" value="Acyl-CoA N-acyltransferases (Nat)"/>
    <property type="match status" value="1"/>
</dbReference>
<dbReference type="RefSeq" id="WP_075067484.1">
    <property type="nucleotide sequence ID" value="NZ_LKAJ02000001.1"/>
</dbReference>
<reference evidence="5" key="3">
    <citation type="submission" date="2021-06" db="EMBL/GenBank/DDBJ databases">
        <title>Genomic Description and Analysis of Intracellular Bacteria, Candidatus Berkiella cookevillensis and Candidatus Berkiella aquae.</title>
        <authorList>
            <person name="Kidane D.T."/>
            <person name="Mehari Y.T."/>
            <person name="Rice F.C."/>
            <person name="Arivett B.A."/>
            <person name="Farone A.L."/>
            <person name="Berk S.G."/>
            <person name="Farone M.B."/>
        </authorList>
    </citation>
    <scope>NUCLEOTIDE SEQUENCE</scope>
    <source>
        <strain evidence="5">HT99</strain>
    </source>
</reference>
<evidence type="ECO:0000313" key="4">
    <source>
        <dbReference type="EMBL" id="KRG18904.1"/>
    </source>
</evidence>
<evidence type="ECO:0000313" key="6">
    <source>
        <dbReference type="Proteomes" id="UP000051497"/>
    </source>
</evidence>
<dbReference type="CDD" id="cd04301">
    <property type="entry name" value="NAT_SF"/>
    <property type="match status" value="1"/>
</dbReference>
<organism evidence="4">
    <name type="scientific">Candidatus Berkiella aquae</name>
    <dbReference type="NCBI Taxonomy" id="295108"/>
    <lineage>
        <taxon>Bacteria</taxon>
        <taxon>Pseudomonadati</taxon>
        <taxon>Pseudomonadota</taxon>
        <taxon>Gammaproteobacteria</taxon>
        <taxon>Candidatus Berkiellales</taxon>
        <taxon>Candidatus Berkiellaceae</taxon>
        <taxon>Candidatus Berkiella</taxon>
    </lineage>
</organism>
<dbReference type="EMBL" id="LKAJ02000001">
    <property type="protein sequence ID" value="MCS5711646.1"/>
    <property type="molecule type" value="Genomic_DNA"/>
</dbReference>
<dbReference type="GO" id="GO:0016747">
    <property type="term" value="F:acyltransferase activity, transferring groups other than amino-acyl groups"/>
    <property type="evidence" value="ECO:0007669"/>
    <property type="project" value="InterPro"/>
</dbReference>
<sequence>MTKALLRYATTDDIHDIAKVYLRSRKELVAFAPLAHSDDNIHEWVRNTLLPNEQVIVAEKNVIIIGMMSLTSEDEKKWIKQLYIHPDSVGQGVGTLMIKKAKSILGSPIYLYTFEKNIGAKRFYEKHGFLAIDFDDGSGNEEHCPAILYRWIE</sequence>
<dbReference type="OrthoDB" id="5651324at2"/>
<dbReference type="Gene3D" id="3.40.630.30">
    <property type="match status" value="1"/>
</dbReference>